<dbReference type="InterPro" id="IPR029063">
    <property type="entry name" value="SAM-dependent_MTases_sf"/>
</dbReference>
<reference evidence="1 2" key="1">
    <citation type="submission" date="2022-04" db="EMBL/GenBank/DDBJ databases">
        <title>Positive selection, recombination, and allopatry shape intraspecific diversity of widespread and dominant cyanobacteria.</title>
        <authorList>
            <person name="Wei J."/>
            <person name="Shu W."/>
            <person name="Hu C."/>
        </authorList>
    </citation>
    <scope>NUCLEOTIDE SEQUENCE [LARGE SCALE GENOMIC DNA]</scope>
    <source>
        <strain evidence="1 2">GB2-A5</strain>
    </source>
</reference>
<accession>A0ABV0JQH1</accession>
<sequence>MFASFLKLFKELAFYTPLNYYVFYTYRYNFTPAQLSFLCSCLDQTKTLSGSILEIGCAGGHTTVFLNKHMEFSGIEKPYICIDTFSGFTEFDINHEVFNRAKDKNRYTGFRVNKKKWFDYTIQQNGISRVKSYQADINQFDFNSLTNISFCIIDVDLYLPVKTALEKVYSLLDEGGIIVVDDCKPNQIFDGAYQAYCEFLSNRKLEKKIILDKLGIISK</sequence>
<evidence type="ECO:0000313" key="2">
    <source>
        <dbReference type="Proteomes" id="UP001442494"/>
    </source>
</evidence>
<dbReference type="Gene3D" id="3.40.50.150">
    <property type="entry name" value="Vaccinia Virus protein VP39"/>
    <property type="match status" value="1"/>
</dbReference>
<name>A0ABV0JQH1_9CYAN</name>
<organism evidence="1 2">
    <name type="scientific">Funiculus sociatus GB2-A5</name>
    <dbReference type="NCBI Taxonomy" id="2933946"/>
    <lineage>
        <taxon>Bacteria</taxon>
        <taxon>Bacillati</taxon>
        <taxon>Cyanobacteriota</taxon>
        <taxon>Cyanophyceae</taxon>
        <taxon>Coleofasciculales</taxon>
        <taxon>Coleofasciculaceae</taxon>
        <taxon>Funiculus</taxon>
    </lineage>
</organism>
<dbReference type="GO" id="GO:0032259">
    <property type="term" value="P:methylation"/>
    <property type="evidence" value="ECO:0007669"/>
    <property type="project" value="UniProtKB-KW"/>
</dbReference>
<keyword evidence="2" id="KW-1185">Reference proteome</keyword>
<dbReference type="Pfam" id="PF05711">
    <property type="entry name" value="TylF"/>
    <property type="match status" value="1"/>
</dbReference>
<protein>
    <submittedName>
        <fullName evidence="1">Class I SAM-dependent methyltransferase</fullName>
        <ecNumber evidence="1">2.1.1.-</ecNumber>
    </submittedName>
</protein>
<dbReference type="PANTHER" id="PTHR40036:SF1">
    <property type="entry name" value="MACROCIN O-METHYLTRANSFERASE"/>
    <property type="match status" value="1"/>
</dbReference>
<gene>
    <name evidence="1" type="ORF">NDI37_14755</name>
</gene>
<evidence type="ECO:0000313" key="1">
    <source>
        <dbReference type="EMBL" id="MEP0865728.1"/>
    </source>
</evidence>
<keyword evidence="1" id="KW-0489">Methyltransferase</keyword>
<dbReference type="GO" id="GO:0008168">
    <property type="term" value="F:methyltransferase activity"/>
    <property type="evidence" value="ECO:0007669"/>
    <property type="project" value="UniProtKB-KW"/>
</dbReference>
<dbReference type="EMBL" id="JAMPKK010000031">
    <property type="protein sequence ID" value="MEP0865728.1"/>
    <property type="molecule type" value="Genomic_DNA"/>
</dbReference>
<keyword evidence="1" id="KW-0808">Transferase</keyword>
<dbReference type="InterPro" id="IPR008884">
    <property type="entry name" value="TylF_MeTrfase"/>
</dbReference>
<dbReference type="PANTHER" id="PTHR40036">
    <property type="entry name" value="MACROCIN O-METHYLTRANSFERASE"/>
    <property type="match status" value="1"/>
</dbReference>
<dbReference type="Proteomes" id="UP001442494">
    <property type="component" value="Unassembled WGS sequence"/>
</dbReference>
<dbReference type="SUPFAM" id="SSF53335">
    <property type="entry name" value="S-adenosyl-L-methionine-dependent methyltransferases"/>
    <property type="match status" value="1"/>
</dbReference>
<dbReference type="EC" id="2.1.1.-" evidence="1"/>
<dbReference type="RefSeq" id="WP_190421755.1">
    <property type="nucleotide sequence ID" value="NZ_JAMPKK010000031.1"/>
</dbReference>
<comment type="caution">
    <text evidence="1">The sequence shown here is derived from an EMBL/GenBank/DDBJ whole genome shotgun (WGS) entry which is preliminary data.</text>
</comment>
<proteinExistence type="predicted"/>